<organism evidence="6 7">
    <name type="scientific">Luteipulveratus flavus</name>
    <dbReference type="NCBI Taxonomy" id="3031728"/>
    <lineage>
        <taxon>Bacteria</taxon>
        <taxon>Bacillati</taxon>
        <taxon>Actinomycetota</taxon>
        <taxon>Actinomycetes</taxon>
        <taxon>Micrococcales</taxon>
        <taxon>Dermacoccaceae</taxon>
        <taxon>Luteipulveratus</taxon>
    </lineage>
</organism>
<dbReference type="InterPro" id="IPR036866">
    <property type="entry name" value="RibonucZ/Hydroxyglut_hydro"/>
</dbReference>
<dbReference type="PANTHER" id="PTHR46233">
    <property type="entry name" value="HYDROXYACYLGLUTATHIONE HYDROLASE GLOC"/>
    <property type="match status" value="1"/>
</dbReference>
<dbReference type="Pfam" id="PF00753">
    <property type="entry name" value="Lactamase_B"/>
    <property type="match status" value="1"/>
</dbReference>
<gene>
    <name evidence="6" type="ORF">P4R38_18670</name>
</gene>
<keyword evidence="7" id="KW-1185">Reference proteome</keyword>
<dbReference type="Gene3D" id="3.60.15.10">
    <property type="entry name" value="Ribonuclease Z/Hydroxyacylglutathione hydrolase-like"/>
    <property type="match status" value="1"/>
</dbReference>
<dbReference type="SUPFAM" id="SSF56281">
    <property type="entry name" value="Metallo-hydrolase/oxidoreductase"/>
    <property type="match status" value="1"/>
</dbReference>
<accession>A0ABT6CBK5</accession>
<dbReference type="PANTHER" id="PTHR46233:SF3">
    <property type="entry name" value="HYDROXYACYLGLUTATHIONE HYDROLASE GLOC"/>
    <property type="match status" value="1"/>
</dbReference>
<name>A0ABT6CBK5_9MICO</name>
<proteinExistence type="predicted"/>
<feature type="domain" description="Metallo-beta-lactamase" evidence="5">
    <location>
        <begin position="12"/>
        <end position="212"/>
    </location>
</feature>
<dbReference type="SMART" id="SM00849">
    <property type="entry name" value="Lactamase_B"/>
    <property type="match status" value="1"/>
</dbReference>
<evidence type="ECO:0000259" key="5">
    <source>
        <dbReference type="SMART" id="SM00849"/>
    </source>
</evidence>
<dbReference type="Proteomes" id="UP001528912">
    <property type="component" value="Unassembled WGS sequence"/>
</dbReference>
<evidence type="ECO:0000256" key="3">
    <source>
        <dbReference type="ARBA" id="ARBA00022801"/>
    </source>
</evidence>
<protein>
    <submittedName>
        <fullName evidence="6">MBL fold metallo-hydrolase</fullName>
    </submittedName>
</protein>
<evidence type="ECO:0000313" key="7">
    <source>
        <dbReference type="Proteomes" id="UP001528912"/>
    </source>
</evidence>
<keyword evidence="3" id="KW-0378">Hydrolase</keyword>
<comment type="cofactor">
    <cofactor evidence="1">
        <name>Zn(2+)</name>
        <dbReference type="ChEBI" id="CHEBI:29105"/>
    </cofactor>
</comment>
<evidence type="ECO:0000313" key="6">
    <source>
        <dbReference type="EMBL" id="MDF8266280.1"/>
    </source>
</evidence>
<evidence type="ECO:0000256" key="4">
    <source>
        <dbReference type="ARBA" id="ARBA00022833"/>
    </source>
</evidence>
<dbReference type="InterPro" id="IPR001279">
    <property type="entry name" value="Metallo-B-lactamas"/>
</dbReference>
<reference evidence="6 7" key="1">
    <citation type="submission" date="2023-03" db="EMBL/GenBank/DDBJ databases">
        <title>YIM 133296 draft genome.</title>
        <authorList>
            <person name="Xiong L."/>
        </authorList>
    </citation>
    <scope>NUCLEOTIDE SEQUENCE [LARGE SCALE GENOMIC DNA]</scope>
    <source>
        <strain evidence="6 7">YIM 133296</strain>
    </source>
</reference>
<dbReference type="EMBL" id="JAROAV010000052">
    <property type="protein sequence ID" value="MDF8266280.1"/>
    <property type="molecule type" value="Genomic_DNA"/>
</dbReference>
<evidence type="ECO:0000256" key="1">
    <source>
        <dbReference type="ARBA" id="ARBA00001947"/>
    </source>
</evidence>
<keyword evidence="4" id="KW-0862">Zinc</keyword>
<keyword evidence="2" id="KW-0479">Metal-binding</keyword>
<dbReference type="RefSeq" id="WP_277193469.1">
    <property type="nucleotide sequence ID" value="NZ_JAROAV010000052.1"/>
</dbReference>
<dbReference type="CDD" id="cd06262">
    <property type="entry name" value="metallo-hydrolase-like_MBL-fold"/>
    <property type="match status" value="1"/>
</dbReference>
<sequence>MLTVSFPAAAFGTNCYVLAPGRGQECVVVDPGIGVEEQLREVLRELDLKPTAVLLTHGHADHVYSVTPVCGGRIGAYIHEDDRYRLKDPLGGLGSGLVAMLEQQFGTKASWTEPEDVRELTDAQSLELAGLRIGVRHAPGHTEGSVMFSLDQVPDGLPDEVEVSSSLLAGDVLFAGSIGRTDLPGGDDEAMQRSLRDVVLPLPDTTLVLPGHGPATTIARERVTNPYLTNL</sequence>
<dbReference type="InterPro" id="IPR051453">
    <property type="entry name" value="MBL_Glyoxalase_II"/>
</dbReference>
<evidence type="ECO:0000256" key="2">
    <source>
        <dbReference type="ARBA" id="ARBA00022723"/>
    </source>
</evidence>
<comment type="caution">
    <text evidence="6">The sequence shown here is derived from an EMBL/GenBank/DDBJ whole genome shotgun (WGS) entry which is preliminary data.</text>
</comment>